<dbReference type="GO" id="GO:0006777">
    <property type="term" value="P:Mo-molybdopterin cofactor biosynthetic process"/>
    <property type="evidence" value="ECO:0007669"/>
    <property type="project" value="InterPro"/>
</dbReference>
<evidence type="ECO:0000256" key="1">
    <source>
        <dbReference type="ARBA" id="ARBA00022741"/>
    </source>
</evidence>
<comment type="similarity">
    <text evidence="2">Belongs to the MoaD family.</text>
</comment>
<dbReference type="Gene3D" id="3.10.20.30">
    <property type="match status" value="1"/>
</dbReference>
<proteinExistence type="inferred from homology"/>
<dbReference type="OrthoDB" id="9801945at2"/>
<dbReference type="Proteomes" id="UP000294737">
    <property type="component" value="Unassembled WGS sequence"/>
</dbReference>
<name>A0A4R6GIH8_9BURK</name>
<dbReference type="InterPro" id="IPR016155">
    <property type="entry name" value="Mopterin_synth/thiamin_S_b"/>
</dbReference>
<reference evidence="4 5" key="1">
    <citation type="submission" date="2019-03" db="EMBL/GenBank/DDBJ databases">
        <title>Genomic Encyclopedia of Type Strains, Phase IV (KMG-IV): sequencing the most valuable type-strain genomes for metagenomic binning, comparative biology and taxonomic classification.</title>
        <authorList>
            <person name="Goeker M."/>
        </authorList>
    </citation>
    <scope>NUCLEOTIDE SEQUENCE [LARGE SCALE GENOMIC DNA]</scope>
    <source>
        <strain evidence="4 5">DSM 18555</strain>
    </source>
</reference>
<dbReference type="PANTHER" id="PTHR33359">
    <property type="entry name" value="MOLYBDOPTERIN SYNTHASE SULFUR CARRIER SUBUNIT"/>
    <property type="match status" value="1"/>
</dbReference>
<dbReference type="PANTHER" id="PTHR33359:SF1">
    <property type="entry name" value="MOLYBDOPTERIN SYNTHASE SULFUR CARRIER SUBUNIT"/>
    <property type="match status" value="1"/>
</dbReference>
<keyword evidence="1" id="KW-0547">Nucleotide-binding</keyword>
<evidence type="ECO:0000256" key="2">
    <source>
        <dbReference type="ARBA" id="ARBA00024200"/>
    </source>
</evidence>
<protein>
    <recommendedName>
        <fullName evidence="3">Molybdopterin synthase sulfur carrier subunit</fullName>
    </recommendedName>
</protein>
<dbReference type="NCBIfam" id="TIGR01682">
    <property type="entry name" value="moaD"/>
    <property type="match status" value="1"/>
</dbReference>
<organism evidence="4 5">
    <name type="scientific">Herminiimonas fonticola</name>
    <dbReference type="NCBI Taxonomy" id="303380"/>
    <lineage>
        <taxon>Bacteria</taxon>
        <taxon>Pseudomonadati</taxon>
        <taxon>Pseudomonadota</taxon>
        <taxon>Betaproteobacteria</taxon>
        <taxon>Burkholderiales</taxon>
        <taxon>Oxalobacteraceae</taxon>
        <taxon>Herminiimonas</taxon>
    </lineage>
</organism>
<dbReference type="InterPro" id="IPR012675">
    <property type="entry name" value="Beta-grasp_dom_sf"/>
</dbReference>
<evidence type="ECO:0000256" key="3">
    <source>
        <dbReference type="ARBA" id="ARBA00024247"/>
    </source>
</evidence>
<sequence>MNIQLRFFASVREALGVSQESVTVPADVTTVGGVRAFLQQRGGVWAEALADKRSLRMAYDQEMTDAAATIKDGGEVAFFPPVTGG</sequence>
<dbReference type="Pfam" id="PF02597">
    <property type="entry name" value="ThiS"/>
    <property type="match status" value="1"/>
</dbReference>
<evidence type="ECO:0000313" key="5">
    <source>
        <dbReference type="Proteomes" id="UP000294737"/>
    </source>
</evidence>
<dbReference type="GO" id="GO:0000166">
    <property type="term" value="F:nucleotide binding"/>
    <property type="evidence" value="ECO:0007669"/>
    <property type="project" value="UniProtKB-KW"/>
</dbReference>
<dbReference type="GO" id="GO:1990133">
    <property type="term" value="C:molybdopterin adenylyltransferase complex"/>
    <property type="evidence" value="ECO:0007669"/>
    <property type="project" value="TreeGrafter"/>
</dbReference>
<accession>A0A4R6GIH8</accession>
<dbReference type="RefSeq" id="WP_112991439.1">
    <property type="nucleotide sequence ID" value="NZ_PTLZ01000001.1"/>
</dbReference>
<evidence type="ECO:0000313" key="4">
    <source>
        <dbReference type="EMBL" id="TDN94743.1"/>
    </source>
</evidence>
<keyword evidence="5" id="KW-1185">Reference proteome</keyword>
<dbReference type="SUPFAM" id="SSF54285">
    <property type="entry name" value="MoaD/ThiS"/>
    <property type="match status" value="1"/>
</dbReference>
<comment type="caution">
    <text evidence="4">The sequence shown here is derived from an EMBL/GenBank/DDBJ whole genome shotgun (WGS) entry which is preliminary data.</text>
</comment>
<gene>
    <name evidence="4" type="ORF">EV677_1298</name>
</gene>
<dbReference type="InterPro" id="IPR044672">
    <property type="entry name" value="MOCS2A"/>
</dbReference>
<dbReference type="AlphaFoldDB" id="A0A4R6GIH8"/>
<dbReference type="EMBL" id="SNWF01000004">
    <property type="protein sequence ID" value="TDN94743.1"/>
    <property type="molecule type" value="Genomic_DNA"/>
</dbReference>
<dbReference type="CDD" id="cd00754">
    <property type="entry name" value="Ubl_MoaD"/>
    <property type="match status" value="1"/>
</dbReference>
<dbReference type="InterPro" id="IPR003749">
    <property type="entry name" value="ThiS/MoaD-like"/>
</dbReference>